<sequence>MIATKVKRRASPPVIVPSITFRYIVSSCGRVPGQSPLKASTFVEDISWTRILGSFDLQRSSIVYTLRDMKFFGIKFFKKSSTFNTRALPFKLGASKRVNENPGDVEQSPGTSQNAVVPEVITSKNDKSPTQATPETVGSSPSAHIITSETQQIDNEMRVKIRINILINEKLNAMPIRVIDTWFGTFCDRSQIYYNFTHSDEYLHADGDLQTIERLVQGYFNFAMLSHRWELGEPLFRHVDKALRDKDLASIYAMEMPPGVNKLQQFCGTAAKCGYRWAWSDTCCIDKSSSAETQESINSMFQWYRNSALTIVYLAGLDDSKLKTDSRRPAPQTTPPPPSDFSPYNHKLPSQLLLDPSSDYPPFDNQVTLKIVRSGHSAKDWPCFHPDDQVEELALTQFLTTYLARDEWFKRGWTLQELLAPRNIRFYTKEWKSLERQGADIGSAQQGNMTIETGNQKQDEVWLKALTVASGIPKDDLVKLEAGCQDVRPKLHWASDRVTTRVEDIAYCLMGIFDISMPVLYGEGAVAFTRLQEEIMKRTYDIYIFDWSGTASTLNSCLASHPRCFVEGAPAETSLEEKTVGFFNALGSATELVTSGIPSFAFDRIYKMFRDPPPGHSLTSGEMSMSLFEYRVTKITGGDQASDGWHYIIAAKGLVAFEIITHRELKDVGSPSCYYVGRMWDRNVGRVFQTIFSSFTSDPVKKSPNEALARAYQAVSSTISLPSASPSALSTFPLSITTSTLSMLPLSITTPTLSTLPLSLSPSTAKKSMTSQLNSSDEIDDVPTEETAEATQGSENPVDPAPEEQEQNLQKLTMSFFSSFYKPFVAHLVYKDPITKSRTRITTTVRIVAAYETGNWDFGLTTKLRHVR</sequence>
<comment type="caution">
    <text evidence="1">The sequence shown here is derived from an EMBL/GenBank/DDBJ whole genome shotgun (WGS) entry which is preliminary data.</text>
</comment>
<proteinExistence type="predicted"/>
<reference evidence="1" key="1">
    <citation type="journal article" date="2021" name="New Phytol.">
        <title>Evolutionary innovations through gain and loss of genes in the ectomycorrhizal Boletales.</title>
        <authorList>
            <person name="Wu G."/>
            <person name="Miyauchi S."/>
            <person name="Morin E."/>
            <person name="Kuo A."/>
            <person name="Drula E."/>
            <person name="Varga T."/>
            <person name="Kohler A."/>
            <person name="Feng B."/>
            <person name="Cao Y."/>
            <person name="Lipzen A."/>
            <person name="Daum C."/>
            <person name="Hundley H."/>
            <person name="Pangilinan J."/>
            <person name="Johnson J."/>
            <person name="Barry K."/>
            <person name="LaButti K."/>
            <person name="Ng V."/>
            <person name="Ahrendt S."/>
            <person name="Min B."/>
            <person name="Choi I.G."/>
            <person name="Park H."/>
            <person name="Plett J.M."/>
            <person name="Magnuson J."/>
            <person name="Spatafora J.W."/>
            <person name="Nagy L.G."/>
            <person name="Henrissat B."/>
            <person name="Grigoriev I.V."/>
            <person name="Yang Z.L."/>
            <person name="Xu J."/>
            <person name="Martin F.M."/>
        </authorList>
    </citation>
    <scope>NUCLEOTIDE SEQUENCE</scope>
    <source>
        <strain evidence="1">ATCC 28755</strain>
    </source>
</reference>
<dbReference type="Proteomes" id="UP000790377">
    <property type="component" value="Unassembled WGS sequence"/>
</dbReference>
<dbReference type="EMBL" id="MU268376">
    <property type="protein sequence ID" value="KAH7904736.1"/>
    <property type="molecule type" value="Genomic_DNA"/>
</dbReference>
<organism evidence="1 2">
    <name type="scientific">Hygrophoropsis aurantiaca</name>
    <dbReference type="NCBI Taxonomy" id="72124"/>
    <lineage>
        <taxon>Eukaryota</taxon>
        <taxon>Fungi</taxon>
        <taxon>Dikarya</taxon>
        <taxon>Basidiomycota</taxon>
        <taxon>Agaricomycotina</taxon>
        <taxon>Agaricomycetes</taxon>
        <taxon>Agaricomycetidae</taxon>
        <taxon>Boletales</taxon>
        <taxon>Coniophorineae</taxon>
        <taxon>Hygrophoropsidaceae</taxon>
        <taxon>Hygrophoropsis</taxon>
    </lineage>
</organism>
<evidence type="ECO:0000313" key="2">
    <source>
        <dbReference type="Proteomes" id="UP000790377"/>
    </source>
</evidence>
<keyword evidence="2" id="KW-1185">Reference proteome</keyword>
<gene>
    <name evidence="1" type="ORF">BJ138DRAFT_868710</name>
</gene>
<name>A0ACB7ZUI8_9AGAM</name>
<protein>
    <submittedName>
        <fullName evidence="1">Heterokaryon incompatibility protein-domain-containing protein</fullName>
    </submittedName>
</protein>
<accession>A0ACB7ZUI8</accession>
<evidence type="ECO:0000313" key="1">
    <source>
        <dbReference type="EMBL" id="KAH7904736.1"/>
    </source>
</evidence>